<dbReference type="EMBL" id="JAFIMR010000004">
    <property type="protein sequence ID" value="KAI1879545.1"/>
    <property type="molecule type" value="Genomic_DNA"/>
</dbReference>
<comment type="caution">
    <text evidence="3">The sequence shown here is derived from an EMBL/GenBank/DDBJ whole genome shotgun (WGS) entry which is preliminary data.</text>
</comment>
<feature type="domain" description="DUF7582" evidence="2">
    <location>
        <begin position="184"/>
        <end position="344"/>
    </location>
</feature>
<feature type="region of interest" description="Disordered" evidence="1">
    <location>
        <begin position="110"/>
        <end position="178"/>
    </location>
</feature>
<protein>
    <recommendedName>
        <fullName evidence="2">DUF7582 domain-containing protein</fullName>
    </recommendedName>
</protein>
<dbReference type="Proteomes" id="UP000829685">
    <property type="component" value="Unassembled WGS sequence"/>
</dbReference>
<sequence length="546" mass="58127">MSSLLKQRISSPLEAGTSILDSQNLPPHLTQALEYASKRLSRKALHITLVVIRKEYQIPSSTVPSATPTSAVSSSPASPGFGVASSGPLSPSRFTSPVAGLRQLVRRGTGSSIASTSSSVSEASSIRSAGASPTFSPPPSEGFSSPRRWPMTPCTPMTPHTPSSTTTSTSTSSSASSALGPNPFGIHLLYTHALDARAEKTLRHTIAKAERKFQTGTGFLPAAASTASAAGLSGDLVRRSLQQNEVLFSGEGLTLLGLDRLYTFKSALAAYARTTLPPGSLNSPVGEGERAARIEDAVDELRRLVLSRGGKLLERRELYRWYGWIGVSAGALGDVEKMYRRAYGGVDRIGAFEDYTPVASPVPAASSNETKASEKSDKKQDDWPLKETTVEAPRSISAGIIKIGTPPGSKGPALKLQTTFAKPVAQRPVIKEPVQKPLGEVMELEIKIEELEANEEDDDLTAKPALPGMSFWNGLGASIDGMMLNGHDHQQEVISPVIERISRTSRMGPVTPNGYDDISPVTRGEWGFLFSGDGWKRGKTAAVETC</sequence>
<evidence type="ECO:0000256" key="1">
    <source>
        <dbReference type="SAM" id="MobiDB-lite"/>
    </source>
</evidence>
<dbReference type="InterPro" id="IPR056004">
    <property type="entry name" value="DUF7582"/>
</dbReference>
<gene>
    <name evidence="3" type="ORF">JX265_002499</name>
</gene>
<feature type="compositionally biased region" description="Low complexity" evidence="1">
    <location>
        <begin position="110"/>
        <end position="134"/>
    </location>
</feature>
<evidence type="ECO:0000259" key="2">
    <source>
        <dbReference type="Pfam" id="PF24483"/>
    </source>
</evidence>
<proteinExistence type="predicted"/>
<organism evidence="3 4">
    <name type="scientific">Neoarthrinium moseri</name>
    <dbReference type="NCBI Taxonomy" id="1658444"/>
    <lineage>
        <taxon>Eukaryota</taxon>
        <taxon>Fungi</taxon>
        <taxon>Dikarya</taxon>
        <taxon>Ascomycota</taxon>
        <taxon>Pezizomycotina</taxon>
        <taxon>Sordariomycetes</taxon>
        <taxon>Xylariomycetidae</taxon>
        <taxon>Amphisphaeriales</taxon>
        <taxon>Apiosporaceae</taxon>
        <taxon>Neoarthrinium</taxon>
    </lineage>
</organism>
<evidence type="ECO:0000313" key="3">
    <source>
        <dbReference type="EMBL" id="KAI1879545.1"/>
    </source>
</evidence>
<dbReference type="OrthoDB" id="5350192at2759"/>
<reference evidence="3" key="1">
    <citation type="submission" date="2021-03" db="EMBL/GenBank/DDBJ databases">
        <title>Revisited historic fungal species revealed as producer of novel bioactive compounds through whole genome sequencing and comparative genomics.</title>
        <authorList>
            <person name="Vignolle G.A."/>
            <person name="Hochenegger N."/>
            <person name="Mach R.L."/>
            <person name="Mach-Aigner A.R."/>
            <person name="Javad Rahimi M."/>
            <person name="Salim K.A."/>
            <person name="Chan C.M."/>
            <person name="Lim L.B.L."/>
            <person name="Cai F."/>
            <person name="Druzhinina I.S."/>
            <person name="U'Ren J.M."/>
            <person name="Derntl C."/>
        </authorList>
    </citation>
    <scope>NUCLEOTIDE SEQUENCE</scope>
    <source>
        <strain evidence="3">TUCIM 5799</strain>
    </source>
</reference>
<feature type="compositionally biased region" description="Low complexity" evidence="1">
    <location>
        <begin position="60"/>
        <end position="88"/>
    </location>
</feature>
<accession>A0A9P9WUJ2</accession>
<keyword evidence="4" id="KW-1185">Reference proteome</keyword>
<feature type="region of interest" description="Disordered" evidence="1">
    <location>
        <begin position="60"/>
        <end position="94"/>
    </location>
</feature>
<name>A0A9P9WUJ2_9PEZI</name>
<dbReference type="AlphaFoldDB" id="A0A9P9WUJ2"/>
<dbReference type="Pfam" id="PF24483">
    <property type="entry name" value="DUF7582"/>
    <property type="match status" value="1"/>
</dbReference>
<evidence type="ECO:0000313" key="4">
    <source>
        <dbReference type="Proteomes" id="UP000829685"/>
    </source>
</evidence>
<feature type="compositionally biased region" description="Low complexity" evidence="1">
    <location>
        <begin position="141"/>
        <end position="177"/>
    </location>
</feature>
<feature type="compositionally biased region" description="Basic and acidic residues" evidence="1">
    <location>
        <begin position="371"/>
        <end position="388"/>
    </location>
</feature>
<feature type="region of interest" description="Disordered" evidence="1">
    <location>
        <begin position="360"/>
        <end position="388"/>
    </location>
</feature>